<gene>
    <name evidence="2" type="ORF">H5P34_00195</name>
</gene>
<dbReference type="InterPro" id="IPR041726">
    <property type="entry name" value="ACAD10_11_N"/>
</dbReference>
<sequence length="363" mass="38940">MSVPEELTEQAAAVARWMRGNGVGIAAPLQMEAITGGQSNLTYRLKADDGRAFVLRRPPLGQVLETAHSMTREWRFLSALHPTNVPVPQPIALCEDPSVIGAGFYVMEFVEGAVLHTAQDAAALDENARRAVTTDLAVALARLHTVDVAACGLSDIGRGEDYVARQLRRWQGQWDKTRSLANLEVAAIDEGHRVLSAAIPEQRSTSIVHGDYRLGNTVAGPDGSVKAILDWELATIGDPRADLGWLLLSWEEPGPERVSNPTGTAPSTLDGFGTRADFVTAYLDEGGRISADELGYFVAFAAWRWACISAGVYSRYRAGAMGQQSADLPAILRAVTEHAEYAVALLEKRASVTGSAARSASTS</sequence>
<dbReference type="Gene3D" id="3.90.1200.10">
    <property type="match status" value="1"/>
</dbReference>
<accession>A0AAW5SVV2</accession>
<evidence type="ECO:0000313" key="2">
    <source>
        <dbReference type="EMBL" id="MCV7386466.1"/>
    </source>
</evidence>
<dbReference type="SUPFAM" id="SSF56112">
    <property type="entry name" value="Protein kinase-like (PK-like)"/>
    <property type="match status" value="1"/>
</dbReference>
<dbReference type="Gene3D" id="3.30.200.20">
    <property type="entry name" value="Phosphorylase Kinase, domain 1"/>
    <property type="match status" value="1"/>
</dbReference>
<comment type="caution">
    <text evidence="2">The sequence shown here is derived from an EMBL/GenBank/DDBJ whole genome shotgun (WGS) entry which is preliminary data.</text>
</comment>
<dbReference type="EMBL" id="JACKVC010000006">
    <property type="protein sequence ID" value="MCV7386466.1"/>
    <property type="molecule type" value="Genomic_DNA"/>
</dbReference>
<evidence type="ECO:0000313" key="3">
    <source>
        <dbReference type="Proteomes" id="UP001141659"/>
    </source>
</evidence>
<reference evidence="2" key="1">
    <citation type="submission" date="2020-07" db="EMBL/GenBank/DDBJ databases">
        <authorList>
            <person name="Pettersson B.M.F."/>
            <person name="Behra P.R.K."/>
            <person name="Ramesh M."/>
            <person name="Das S."/>
            <person name="Dasgupta S."/>
            <person name="Kirsebom L.A."/>
        </authorList>
    </citation>
    <scope>NUCLEOTIDE SEQUENCE</scope>
    <source>
        <strain evidence="2">DSM 44242</strain>
    </source>
</reference>
<reference evidence="2" key="2">
    <citation type="journal article" date="2022" name="BMC Genomics">
        <title>Comparative genome analysis of mycobacteria focusing on tRNA and non-coding RNA.</title>
        <authorList>
            <person name="Behra P.R.K."/>
            <person name="Pettersson B.M.F."/>
            <person name="Ramesh M."/>
            <person name="Das S."/>
            <person name="Dasgupta S."/>
            <person name="Kirsebom L.A."/>
        </authorList>
    </citation>
    <scope>NUCLEOTIDE SEQUENCE</scope>
    <source>
        <strain evidence="2">DSM 44242</strain>
    </source>
</reference>
<dbReference type="PANTHER" id="PTHR47829">
    <property type="entry name" value="HYDROLASE, PUTATIVE (AFU_ORTHOLOGUE AFUA_1G12880)-RELATED"/>
    <property type="match status" value="1"/>
</dbReference>
<proteinExistence type="predicted"/>
<dbReference type="Proteomes" id="UP001141659">
    <property type="component" value="Unassembled WGS sequence"/>
</dbReference>
<dbReference type="Pfam" id="PF01636">
    <property type="entry name" value="APH"/>
    <property type="match status" value="1"/>
</dbReference>
<dbReference type="RefSeq" id="WP_051577026.1">
    <property type="nucleotide sequence ID" value="NZ_JACKVC010000006.1"/>
</dbReference>
<dbReference type="InterPro" id="IPR002575">
    <property type="entry name" value="Aminoglycoside_PTrfase"/>
</dbReference>
<dbReference type="AlphaFoldDB" id="A0AAW5SVV2"/>
<dbReference type="PANTHER" id="PTHR47829:SF1">
    <property type="entry name" value="HAD FAMILY PHOSPHATASE"/>
    <property type="match status" value="1"/>
</dbReference>
<dbReference type="InterPro" id="IPR052898">
    <property type="entry name" value="ACAD10-like"/>
</dbReference>
<protein>
    <submittedName>
        <fullName evidence="2">Phosphotransferase family protein</fullName>
    </submittedName>
</protein>
<evidence type="ECO:0000259" key="1">
    <source>
        <dbReference type="Pfam" id="PF01636"/>
    </source>
</evidence>
<dbReference type="CDD" id="cd05154">
    <property type="entry name" value="ACAD10_11_N-like"/>
    <property type="match status" value="1"/>
</dbReference>
<dbReference type="InterPro" id="IPR011009">
    <property type="entry name" value="Kinase-like_dom_sf"/>
</dbReference>
<organism evidence="2 3">
    <name type="scientific">Mycolicibacterium porcinum</name>
    <dbReference type="NCBI Taxonomy" id="39693"/>
    <lineage>
        <taxon>Bacteria</taxon>
        <taxon>Bacillati</taxon>
        <taxon>Actinomycetota</taxon>
        <taxon>Actinomycetes</taxon>
        <taxon>Mycobacteriales</taxon>
        <taxon>Mycobacteriaceae</taxon>
        <taxon>Mycolicibacterium</taxon>
    </lineage>
</organism>
<feature type="domain" description="Aminoglycoside phosphotransferase" evidence="1">
    <location>
        <begin position="32"/>
        <end position="265"/>
    </location>
</feature>
<name>A0AAW5SVV2_9MYCO</name>